<name>A0ABP8UH65_9ACTN</name>
<dbReference type="Pfam" id="PF10706">
    <property type="entry name" value="Aminoglyc_resit"/>
    <property type="match status" value="1"/>
</dbReference>
<accession>A0ABP8UH65</accession>
<dbReference type="Proteomes" id="UP001501442">
    <property type="component" value="Unassembled WGS sequence"/>
</dbReference>
<organism evidence="1 2">
    <name type="scientific">Actinoallomurus vinaceus</name>
    <dbReference type="NCBI Taxonomy" id="1080074"/>
    <lineage>
        <taxon>Bacteria</taxon>
        <taxon>Bacillati</taxon>
        <taxon>Actinomycetota</taxon>
        <taxon>Actinomycetes</taxon>
        <taxon>Streptosporangiales</taxon>
        <taxon>Thermomonosporaceae</taxon>
        <taxon>Actinoallomurus</taxon>
    </lineage>
</organism>
<gene>
    <name evidence="1" type="ORF">GCM10023196_052310</name>
</gene>
<evidence type="ECO:0000313" key="1">
    <source>
        <dbReference type="EMBL" id="GAA4629740.1"/>
    </source>
</evidence>
<dbReference type="Gene3D" id="3.30.460.40">
    <property type="match status" value="1"/>
</dbReference>
<evidence type="ECO:0000313" key="2">
    <source>
        <dbReference type="Proteomes" id="UP001501442"/>
    </source>
</evidence>
<proteinExistence type="predicted"/>
<dbReference type="EMBL" id="BAABHK010000007">
    <property type="protein sequence ID" value="GAA4629740.1"/>
    <property type="molecule type" value="Genomic_DNA"/>
</dbReference>
<protein>
    <recommendedName>
        <fullName evidence="3">Aminoglycoside adenylyltransferase</fullName>
    </recommendedName>
</protein>
<reference evidence="2" key="1">
    <citation type="journal article" date="2019" name="Int. J. Syst. Evol. Microbiol.">
        <title>The Global Catalogue of Microorganisms (GCM) 10K type strain sequencing project: providing services to taxonomists for standard genome sequencing and annotation.</title>
        <authorList>
            <consortium name="The Broad Institute Genomics Platform"/>
            <consortium name="The Broad Institute Genome Sequencing Center for Infectious Disease"/>
            <person name="Wu L."/>
            <person name="Ma J."/>
        </authorList>
    </citation>
    <scope>NUCLEOTIDE SEQUENCE [LARGE SCALE GENOMIC DNA]</scope>
    <source>
        <strain evidence="2">JCM 17939</strain>
    </source>
</reference>
<keyword evidence="2" id="KW-1185">Reference proteome</keyword>
<dbReference type="InterPro" id="IPR019646">
    <property type="entry name" value="Aminoglyc_AdlTrfase"/>
</dbReference>
<sequence length="177" mass="19880">MAVDEIRAARQLRLIAEVVAMASECGIQVWLRGGWAMDFFLGEITRDHRDIDWFAWTDDASVLGAKLAQRGYQPMPGLPPDQQLDVLKDDEDLSFNLLRTDTSGRVVVGGGPWAGSPWPEHMLETHMGRIGDLQCPIINPRAQIEIKQMMPVWVPGSPRRAKDLEDITRLQAALHEN</sequence>
<comment type="caution">
    <text evidence="1">The sequence shown here is derived from an EMBL/GenBank/DDBJ whole genome shotgun (WGS) entry which is preliminary data.</text>
</comment>
<evidence type="ECO:0008006" key="3">
    <source>
        <dbReference type="Google" id="ProtNLM"/>
    </source>
</evidence>